<protein>
    <recommendedName>
        <fullName evidence="3">GTA TIM-barrel-like domain-containing protein</fullName>
    </recommendedName>
</protein>
<keyword evidence="2" id="KW-1185">Reference proteome</keyword>
<evidence type="ECO:0000313" key="1">
    <source>
        <dbReference type="EMBL" id="SIN68004.1"/>
    </source>
</evidence>
<dbReference type="STRING" id="226505.SAMN05444394_0635"/>
<dbReference type="Gene3D" id="3.20.20.80">
    <property type="entry name" value="Glycosidases"/>
    <property type="match status" value="1"/>
</dbReference>
<dbReference type="Pfam" id="PF22612">
    <property type="entry name" value="GH113"/>
    <property type="match status" value="1"/>
</dbReference>
<sequence length="348" mass="40540">MKPWYSKYLLSSFAVFLAFGMLWWSMPEEEILVVSEKWKGVCWVGSRSPLDGSELRALKAIGANAISQTPFGWQSDIHSPEIRWEVDAERQWWGESGKGIQVTHDSSKVLGITNMLKPHLWVRGSWPGEIKMKNKADWEAWFTNYTAFILDYAHLAEELGIPMLCIGTELEMTSDRAEDWEQIIAAIRKVYSGKLVYAANFTEFEHITFWDKLDYIGIQAYFPLADDHNPSLEELKEGWGRQLPKVEKVVKKYQKPVLFTEIGYCNTVDAAIEPWVWPNERKEIEFSETAQALCYEAFFESAWPKSWLAGVYFWKWYPNRHDREPDFTPQGKKAELVMARYFTKDQDS</sequence>
<dbReference type="EMBL" id="FSRC01000001">
    <property type="protein sequence ID" value="SIN68004.1"/>
    <property type="molecule type" value="Genomic_DNA"/>
</dbReference>
<gene>
    <name evidence="1" type="ORF">SAMN05444394_0635</name>
</gene>
<accession>A0A1N6DBH1</accession>
<proteinExistence type="predicted"/>
<dbReference type="RefSeq" id="WP_234982067.1">
    <property type="nucleotide sequence ID" value="NZ_FSRC01000001.1"/>
</dbReference>
<evidence type="ECO:0000313" key="2">
    <source>
        <dbReference type="Proteomes" id="UP000185221"/>
    </source>
</evidence>
<name>A0A1N6DBH1_9BACT</name>
<dbReference type="InterPro" id="IPR055151">
    <property type="entry name" value="GH113"/>
</dbReference>
<dbReference type="CDD" id="cd19608">
    <property type="entry name" value="GH113_mannanase-like"/>
    <property type="match status" value="1"/>
</dbReference>
<dbReference type="Proteomes" id="UP000185221">
    <property type="component" value="Unassembled WGS sequence"/>
</dbReference>
<dbReference type="AlphaFoldDB" id="A0A1N6DBH1"/>
<organism evidence="1 2">
    <name type="scientific">Algoriphagus halophilus</name>
    <dbReference type="NCBI Taxonomy" id="226505"/>
    <lineage>
        <taxon>Bacteria</taxon>
        <taxon>Pseudomonadati</taxon>
        <taxon>Bacteroidota</taxon>
        <taxon>Cytophagia</taxon>
        <taxon>Cytophagales</taxon>
        <taxon>Cyclobacteriaceae</taxon>
        <taxon>Algoriphagus</taxon>
    </lineage>
</organism>
<evidence type="ECO:0008006" key="3">
    <source>
        <dbReference type="Google" id="ProtNLM"/>
    </source>
</evidence>
<dbReference type="SUPFAM" id="SSF51445">
    <property type="entry name" value="(Trans)glycosidases"/>
    <property type="match status" value="1"/>
</dbReference>
<reference evidence="2" key="1">
    <citation type="submission" date="2016-11" db="EMBL/GenBank/DDBJ databases">
        <authorList>
            <person name="Varghese N."/>
            <person name="Submissions S."/>
        </authorList>
    </citation>
    <scope>NUCLEOTIDE SEQUENCE [LARGE SCALE GENOMIC DNA]</scope>
    <source>
        <strain evidence="2">DSM 15292</strain>
    </source>
</reference>
<dbReference type="InterPro" id="IPR017853">
    <property type="entry name" value="GH"/>
</dbReference>